<feature type="region of interest" description="Disordered" evidence="1">
    <location>
        <begin position="267"/>
        <end position="332"/>
    </location>
</feature>
<keyword evidence="4" id="KW-1185">Reference proteome</keyword>
<feature type="compositionally biased region" description="Polar residues" evidence="1">
    <location>
        <begin position="535"/>
        <end position="546"/>
    </location>
</feature>
<feature type="region of interest" description="Disordered" evidence="1">
    <location>
        <begin position="392"/>
        <end position="546"/>
    </location>
</feature>
<organism evidence="3 4">
    <name type="scientific">Entomortierella parvispora</name>
    <dbReference type="NCBI Taxonomy" id="205924"/>
    <lineage>
        <taxon>Eukaryota</taxon>
        <taxon>Fungi</taxon>
        <taxon>Fungi incertae sedis</taxon>
        <taxon>Mucoromycota</taxon>
        <taxon>Mortierellomycotina</taxon>
        <taxon>Mortierellomycetes</taxon>
        <taxon>Mortierellales</taxon>
        <taxon>Mortierellaceae</taxon>
        <taxon>Entomortierella</taxon>
    </lineage>
</organism>
<reference evidence="3" key="2">
    <citation type="journal article" date="2022" name="Microbiol. Resour. Announc.">
        <title>Whole-Genome Sequence of Entomortierella parvispora E1425, a Mucoromycotan Fungus Associated with Burkholderiaceae-Related Endosymbiotic Bacteria.</title>
        <authorList>
            <person name="Herlambang A."/>
            <person name="Guo Y."/>
            <person name="Takashima Y."/>
            <person name="Narisawa K."/>
            <person name="Ohta H."/>
            <person name="Nishizawa T."/>
        </authorList>
    </citation>
    <scope>NUCLEOTIDE SEQUENCE</scope>
    <source>
        <strain evidence="3">E1425</strain>
    </source>
</reference>
<feature type="compositionally biased region" description="Basic and acidic residues" evidence="1">
    <location>
        <begin position="492"/>
        <end position="502"/>
    </location>
</feature>
<feature type="compositionally biased region" description="Gly residues" evidence="1">
    <location>
        <begin position="275"/>
        <end position="295"/>
    </location>
</feature>
<accession>A0A9P3M1I7</accession>
<evidence type="ECO:0000256" key="1">
    <source>
        <dbReference type="SAM" id="MobiDB-lite"/>
    </source>
</evidence>
<dbReference type="InterPro" id="IPR056557">
    <property type="entry name" value="NELF-A_N"/>
</dbReference>
<feature type="region of interest" description="Disordered" evidence="1">
    <location>
        <begin position="219"/>
        <end position="248"/>
    </location>
</feature>
<reference evidence="3" key="1">
    <citation type="submission" date="2021-11" db="EMBL/GenBank/DDBJ databases">
        <authorList>
            <person name="Herlambang A."/>
            <person name="Guo Y."/>
            <person name="Takashima Y."/>
            <person name="Nishizawa T."/>
        </authorList>
    </citation>
    <scope>NUCLEOTIDE SEQUENCE</scope>
    <source>
        <strain evidence="3">E1425</strain>
    </source>
</reference>
<dbReference type="OrthoDB" id="2135488at2759"/>
<sequence length="693" mass="75854">MARLRGEGAQDWLNQQLTSPWHGHQTVASGLSNEIILNIRERWSQLESSVRLGVLFSLISLKKAQQVELRDRCQELIDHACSDPDDWVRLVSQMLKDYPSEGTLRFNVEQFADQAQLGSLLKSLTDHISQNGIKFHPKEFAYLSESVCKAGQGRDPKTKKYPAMTGPSLQTHFTLIDDSDESIHGDRSERLRKMADQASPAVTLPGGILSSSSASLGSVLDSSVGPGSNDGTSSAEGGNSASGGTAAGAGSVQAIGSNGSLAPGVAATTGPGATAPGGSGTAPGLGGNVALGPGGVPARPVKSSGLFVKSKPSGTSFLRNNAPRPMPLPRNPSLGQIPTIAASRGNPKVSRIQILDLQQGNEIMQSMNDARIRKEQDEKREKELKKEQRLQEIELKKQQDADKKAQLLREKEEKKKEREDAKRAKEKAKQEREEQAAAALAERERERERERLEQERLREQQSQAGEIHVLDDDDPNEASLSSVPARKKSRLHSSDSRRGSRDGEDDDDYDGIDNPSSSNGRPEPINTGQRDYASNAMSPTTPGLTSTYARQSLYDTEPAGQQTPGRQASNAPTDSYFQHQHQYQSEVVPGQSLQSPSSVVAEHPTLFQDTNLLRPEDRQYISLFLQGHPVVRPNENATTTQIVMNQEQVQDANGKIMYELIVIEMNFETGEWRKIKRRRQKPHQPDFSASNGS</sequence>
<comment type="caution">
    <text evidence="3">The sequence shown here is derived from an EMBL/GenBank/DDBJ whole genome shotgun (WGS) entry which is preliminary data.</text>
</comment>
<name>A0A9P3M1I7_9FUNG</name>
<feature type="domain" description="NELF-A N-terminal" evidence="2">
    <location>
        <begin position="24"/>
        <end position="143"/>
    </location>
</feature>
<evidence type="ECO:0000313" key="4">
    <source>
        <dbReference type="Proteomes" id="UP000827284"/>
    </source>
</evidence>
<protein>
    <recommendedName>
        <fullName evidence="2">NELF-A N-terminal domain-containing protein</fullName>
    </recommendedName>
</protein>
<evidence type="ECO:0000259" key="2">
    <source>
        <dbReference type="Pfam" id="PF23553"/>
    </source>
</evidence>
<evidence type="ECO:0000313" key="3">
    <source>
        <dbReference type="EMBL" id="GJJ78626.1"/>
    </source>
</evidence>
<dbReference type="Proteomes" id="UP000827284">
    <property type="component" value="Unassembled WGS sequence"/>
</dbReference>
<feature type="compositionally biased region" description="Basic and acidic residues" evidence="1">
    <location>
        <begin position="392"/>
        <end position="459"/>
    </location>
</feature>
<dbReference type="EMBL" id="BQFW01000015">
    <property type="protein sequence ID" value="GJJ78626.1"/>
    <property type="molecule type" value="Genomic_DNA"/>
</dbReference>
<dbReference type="AlphaFoldDB" id="A0A9P3M1I7"/>
<dbReference type="Pfam" id="PF23553">
    <property type="entry name" value="NELF-A_N"/>
    <property type="match status" value="1"/>
</dbReference>
<proteinExistence type="predicted"/>
<gene>
    <name evidence="3" type="ORF">EMPS_10985</name>
</gene>